<dbReference type="GeneID" id="59341159"/>
<proteinExistence type="predicted"/>
<evidence type="ECO:0000313" key="3">
    <source>
        <dbReference type="Proteomes" id="UP000636479"/>
    </source>
</evidence>
<evidence type="ECO:0000256" key="1">
    <source>
        <dbReference type="SAM" id="Phobius"/>
    </source>
</evidence>
<dbReference type="EMBL" id="JACAZF010000001">
    <property type="protein sequence ID" value="KAF7316530.1"/>
    <property type="molecule type" value="Genomic_DNA"/>
</dbReference>
<dbReference type="Proteomes" id="UP000636479">
    <property type="component" value="Unassembled WGS sequence"/>
</dbReference>
<evidence type="ECO:0000313" key="2">
    <source>
        <dbReference type="EMBL" id="KAF7316530.1"/>
    </source>
</evidence>
<dbReference type="AlphaFoldDB" id="A0A8H6TFE4"/>
<name>A0A8H6TFE4_9AGAR</name>
<dbReference type="OrthoDB" id="3351168at2759"/>
<feature type="transmembrane region" description="Helical" evidence="1">
    <location>
        <begin position="76"/>
        <end position="94"/>
    </location>
</feature>
<keyword evidence="1" id="KW-1133">Transmembrane helix</keyword>
<feature type="transmembrane region" description="Helical" evidence="1">
    <location>
        <begin position="507"/>
        <end position="530"/>
    </location>
</feature>
<reference evidence="2" key="1">
    <citation type="submission" date="2020-05" db="EMBL/GenBank/DDBJ databases">
        <title>Mycena genomes resolve the evolution of fungal bioluminescence.</title>
        <authorList>
            <person name="Tsai I.J."/>
        </authorList>
    </citation>
    <scope>NUCLEOTIDE SEQUENCE</scope>
    <source>
        <strain evidence="2">171206Taipei</strain>
    </source>
</reference>
<keyword evidence="3" id="KW-1185">Reference proteome</keyword>
<organism evidence="2 3">
    <name type="scientific">Mycena indigotica</name>
    <dbReference type="NCBI Taxonomy" id="2126181"/>
    <lineage>
        <taxon>Eukaryota</taxon>
        <taxon>Fungi</taxon>
        <taxon>Dikarya</taxon>
        <taxon>Basidiomycota</taxon>
        <taxon>Agaricomycotina</taxon>
        <taxon>Agaricomycetes</taxon>
        <taxon>Agaricomycetidae</taxon>
        <taxon>Agaricales</taxon>
        <taxon>Marasmiineae</taxon>
        <taxon>Mycenaceae</taxon>
        <taxon>Mycena</taxon>
    </lineage>
</organism>
<keyword evidence="1" id="KW-0812">Transmembrane</keyword>
<dbReference type="RefSeq" id="XP_037226553.1">
    <property type="nucleotide sequence ID" value="XM_037358643.1"/>
</dbReference>
<gene>
    <name evidence="2" type="ORF">MIND_00172300</name>
</gene>
<keyword evidence="1" id="KW-0472">Membrane</keyword>
<comment type="caution">
    <text evidence="2">The sequence shown here is derived from an EMBL/GenBank/DDBJ whole genome shotgun (WGS) entry which is preliminary data.</text>
</comment>
<accession>A0A8H6TFE4</accession>
<sequence length="609" mass="65432">MAQAGTTLRQEKRSHSWGSSDHITSRIAWPLYIIFGQLALLLLCFGFLASVRSRGQIPLTQDAADFFTANPQVKSYVFTLLANALALVSSYLFTQAVRHAILVSLTRPLSLSTLGHGIIISRKSLILNRHYKWVAISGAIFIVSLGQTPGWSSLLTPNPISVIVPIIGREFDFTSPALQSTVNTLLNNGTIDYYLHSTLLSFVDASGAASSTAKAGYPVFLDFGGYAHRTSTRGILPVRLQDSAMDAATRSPRIVSNTAPLQAGVARSDMSLVMSQQGLTANVSCVPMVLSDRSRPTLHRTSQALAGGFTLWNVSTDCSVGQDSSDAVTRADTADSLFMVGCQVPSQNIVAQKSFDVIVFGQGIYSNISHVCSVTPQIQNMVANYTGKDLSLVSADFAPGSIPINPGPIAFAATRAMKSGFTYAQSTLLNSIGDSLLSIFLDQQQGLSLGTLLEAYITGIVEFTGTAIKTQFLTLAGNLGPKPSQDVMRPTNGTVIVHTIGYEYDGIASVLVLMPILAFSVLSIAIAIVAQFYNRGIPLTNADFDPNDPWLLMAAASAGGMSKIFHNIEEDDVEKGLSNRIMLGEVEGRDGFLHVQQEDIRTPLLTRHF</sequence>
<feature type="transmembrane region" description="Helical" evidence="1">
    <location>
        <begin position="27"/>
        <end position="49"/>
    </location>
</feature>
<protein>
    <submittedName>
        <fullName evidence="2">Uncharacterized protein</fullName>
    </submittedName>
</protein>